<proteinExistence type="predicted"/>
<name>A0A0K1EBP9_CHOCO</name>
<feature type="compositionally biased region" description="Low complexity" evidence="1">
    <location>
        <begin position="381"/>
        <end position="399"/>
    </location>
</feature>
<dbReference type="EMBL" id="CP012159">
    <property type="protein sequence ID" value="AKT38092.1"/>
    <property type="molecule type" value="Genomic_DNA"/>
</dbReference>
<feature type="region of interest" description="Disordered" evidence="1">
    <location>
        <begin position="538"/>
        <end position="578"/>
    </location>
</feature>
<feature type="compositionally biased region" description="Gly residues" evidence="1">
    <location>
        <begin position="400"/>
        <end position="413"/>
    </location>
</feature>
<evidence type="ECO:0000313" key="3">
    <source>
        <dbReference type="Proteomes" id="UP000067626"/>
    </source>
</evidence>
<keyword evidence="3" id="KW-1185">Reference proteome</keyword>
<feature type="compositionally biased region" description="Low complexity" evidence="1">
    <location>
        <begin position="259"/>
        <end position="271"/>
    </location>
</feature>
<organism evidence="2 3">
    <name type="scientific">Chondromyces crocatus</name>
    <dbReference type="NCBI Taxonomy" id="52"/>
    <lineage>
        <taxon>Bacteria</taxon>
        <taxon>Pseudomonadati</taxon>
        <taxon>Myxococcota</taxon>
        <taxon>Polyangia</taxon>
        <taxon>Polyangiales</taxon>
        <taxon>Polyangiaceae</taxon>
        <taxon>Chondromyces</taxon>
    </lineage>
</organism>
<feature type="region of interest" description="Disordered" evidence="1">
    <location>
        <begin position="259"/>
        <end position="287"/>
    </location>
</feature>
<feature type="compositionally biased region" description="Gly residues" evidence="1">
    <location>
        <begin position="421"/>
        <end position="449"/>
    </location>
</feature>
<feature type="region of interest" description="Disordered" evidence="1">
    <location>
        <begin position="473"/>
        <end position="498"/>
    </location>
</feature>
<dbReference type="Proteomes" id="UP000067626">
    <property type="component" value="Chromosome"/>
</dbReference>
<gene>
    <name evidence="2" type="ORF">CMC5_022340</name>
</gene>
<evidence type="ECO:0000313" key="2">
    <source>
        <dbReference type="EMBL" id="AKT38092.1"/>
    </source>
</evidence>
<evidence type="ECO:0008006" key="4">
    <source>
        <dbReference type="Google" id="ProtNLM"/>
    </source>
</evidence>
<dbReference type="KEGG" id="ccro:CMC5_022340"/>
<feature type="region of interest" description="Disordered" evidence="1">
    <location>
        <begin position="316"/>
        <end position="449"/>
    </location>
</feature>
<dbReference type="STRING" id="52.CMC5_022340"/>
<evidence type="ECO:0000256" key="1">
    <source>
        <dbReference type="SAM" id="MobiDB-lite"/>
    </source>
</evidence>
<feature type="compositionally biased region" description="Gly residues" evidence="1">
    <location>
        <begin position="371"/>
        <end position="380"/>
    </location>
</feature>
<dbReference type="AlphaFoldDB" id="A0A0K1EBP9"/>
<accession>A0A0K1EBP9</accession>
<protein>
    <recommendedName>
        <fullName evidence="4">PGRS family protein</fullName>
    </recommendedName>
</protein>
<sequence length="578" mass="55121">MNTNLTRCEQRERTSLPMRSADKRTLSGLPRVLVQEGARGPQEQRAEHGLGVVRRYLCAGLLSAMSVMACSSLSGLDQFEIDSGDTTGSAGGGSGEETGTPVACIPKTNEVAVDDDCGVWVSSSRGDDSNDGSSKDAPKKSLQHTALVAAKRGIARLYVCGEVFEEQIEVSSGMTIFGGLDCSAGWSWKGTAKTSVHGPPDVPAVKLLAGDRTTRLEDLEIRAPDAETSGASSIGVLAAGVTAELERCAIIVGNGADGSPGAPGAEPAMPGDPVPRAQAGAPGNGGRDACTMSGAGATTAGGAEVASMCGDDGVDPSIGGKGGDGRADTGLNGEAGVSGSFGFPGTGQPTVGVWSCAGTGNGQVGEDGVPGQPGSGGSGLGTLTVESGYVGATGSPGSTGKSGQGGGGGGGARGPSFCGGVPQGSGASGGSGGSGGCGGKPGQGGGAGGSSIALVSVEAKLSLNDCSLEAGNGGKGGVGGDSQRGGAGGPGGTPGTGVGSSANACVGGIGGTGGQGGPGGGGAGGNTFSLAYKGTPVALSEDTRRVQGTPGTGGLGGNNHDAGNSGTDGIAATEQDFR</sequence>
<reference evidence="2 3" key="1">
    <citation type="submission" date="2015-07" db="EMBL/GenBank/DDBJ databases">
        <title>Genome analysis of myxobacterium Chondromyces crocatus Cm c5 reveals a high potential for natural compound synthesis and the genetic basis for the loss of fruiting body formation.</title>
        <authorList>
            <person name="Zaburannyi N."/>
            <person name="Bunk B."/>
            <person name="Maier J."/>
            <person name="Overmann J."/>
            <person name="Mueller R."/>
        </authorList>
    </citation>
    <scope>NUCLEOTIDE SEQUENCE [LARGE SCALE GENOMIC DNA]</scope>
    <source>
        <strain evidence="2 3">Cm c5</strain>
    </source>
</reference>